<keyword evidence="5" id="KW-1185">Reference proteome</keyword>
<feature type="domain" description="DUF1468" evidence="3">
    <location>
        <begin position="33"/>
        <end position="169"/>
    </location>
</feature>
<keyword evidence="2" id="KW-1133">Transmembrane helix</keyword>
<dbReference type="Pfam" id="PF07331">
    <property type="entry name" value="TctB"/>
    <property type="match status" value="1"/>
</dbReference>
<keyword evidence="2" id="KW-0812">Transmembrane</keyword>
<gene>
    <name evidence="4" type="ORF">CUV01_11560</name>
</gene>
<feature type="transmembrane region" description="Helical" evidence="2">
    <location>
        <begin position="122"/>
        <end position="138"/>
    </location>
</feature>
<proteinExistence type="predicted"/>
<evidence type="ECO:0000313" key="5">
    <source>
        <dbReference type="Proteomes" id="UP000233742"/>
    </source>
</evidence>
<dbReference type="AlphaFoldDB" id="A0A2K9F1F1"/>
<protein>
    <submittedName>
        <fullName evidence="4">Tripartite tricarboxylate transporter TctB family protein</fullName>
    </submittedName>
</protein>
<name>A0A2K9F1F1_9RHOB</name>
<accession>A0A2K9F1F1</accession>
<keyword evidence="2" id="KW-0472">Membrane</keyword>
<feature type="transmembrane region" description="Helical" evidence="2">
    <location>
        <begin position="99"/>
        <end position="116"/>
    </location>
</feature>
<dbReference type="KEGG" id="paro:CUV01_11560"/>
<dbReference type="Proteomes" id="UP000233742">
    <property type="component" value="Chromosome"/>
</dbReference>
<reference evidence="4 5" key="1">
    <citation type="submission" date="2017-12" db="EMBL/GenBank/DDBJ databases">
        <authorList>
            <person name="Hurst M.R.H."/>
        </authorList>
    </citation>
    <scope>NUCLEOTIDE SEQUENCE [LARGE SCALE GENOMIC DNA]</scope>
    <source>
        <strain evidence="4 5">BM15</strain>
    </source>
</reference>
<sequence length="190" mass="21015">MSPTDHDTDAMQDFEADDLHEERRDTRRPGEAVFAFLLLAFSLFLLWSAYDISGFEALSAPGTVPMATTLVMVIAAALIATRTRRLPPISGETFKQQILPPVLIVMALLLLAFGVLLRPLGFLPTAALFLTVAIKMLWRQNWGRTLAVALGSLLLIYVIFRIIFTVLMPSGVFPEAEMLQFFRNLFGGGA</sequence>
<evidence type="ECO:0000256" key="1">
    <source>
        <dbReference type="SAM" id="MobiDB-lite"/>
    </source>
</evidence>
<feature type="transmembrane region" description="Helical" evidence="2">
    <location>
        <begin position="145"/>
        <end position="168"/>
    </location>
</feature>
<dbReference type="OrthoDB" id="8907787at2"/>
<evidence type="ECO:0000256" key="2">
    <source>
        <dbReference type="SAM" id="Phobius"/>
    </source>
</evidence>
<dbReference type="RefSeq" id="WP_101462046.1">
    <property type="nucleotide sequence ID" value="NZ_CP025408.1"/>
</dbReference>
<evidence type="ECO:0000313" key="4">
    <source>
        <dbReference type="EMBL" id="AUH35394.1"/>
    </source>
</evidence>
<feature type="transmembrane region" description="Helical" evidence="2">
    <location>
        <begin position="62"/>
        <end position="79"/>
    </location>
</feature>
<dbReference type="EMBL" id="CP025408">
    <property type="protein sequence ID" value="AUH35394.1"/>
    <property type="molecule type" value="Genomic_DNA"/>
</dbReference>
<feature type="compositionally biased region" description="Acidic residues" evidence="1">
    <location>
        <begin position="10"/>
        <end position="19"/>
    </location>
</feature>
<feature type="region of interest" description="Disordered" evidence="1">
    <location>
        <begin position="1"/>
        <end position="22"/>
    </location>
</feature>
<dbReference type="InterPro" id="IPR009936">
    <property type="entry name" value="DUF1468"/>
</dbReference>
<organism evidence="4 5">
    <name type="scientific">Paracoccus tegillarcae</name>
    <dbReference type="NCBI Taxonomy" id="1529068"/>
    <lineage>
        <taxon>Bacteria</taxon>
        <taxon>Pseudomonadati</taxon>
        <taxon>Pseudomonadota</taxon>
        <taxon>Alphaproteobacteria</taxon>
        <taxon>Rhodobacterales</taxon>
        <taxon>Paracoccaceae</taxon>
        <taxon>Paracoccus</taxon>
    </lineage>
</organism>
<feature type="transmembrane region" description="Helical" evidence="2">
    <location>
        <begin position="32"/>
        <end position="50"/>
    </location>
</feature>
<evidence type="ECO:0000259" key="3">
    <source>
        <dbReference type="Pfam" id="PF07331"/>
    </source>
</evidence>